<dbReference type="SUPFAM" id="SSF53756">
    <property type="entry name" value="UDP-Glycosyltransferase/glycogen phosphorylase"/>
    <property type="match status" value="1"/>
</dbReference>
<protein>
    <submittedName>
        <fullName evidence="4">UDP-rhamnose:rhamnosyltransferase 1</fullName>
    </submittedName>
</protein>
<evidence type="ECO:0000256" key="3">
    <source>
        <dbReference type="ARBA" id="ARBA00022679"/>
    </source>
</evidence>
<comment type="similarity">
    <text evidence="1">Belongs to the UDP-glycosyltransferase family.</text>
</comment>
<comment type="caution">
    <text evidence="4">The sequence shown here is derived from an EMBL/GenBank/DDBJ whole genome shotgun (WGS) entry which is preliminary data.</text>
</comment>
<dbReference type="EMBL" id="PQIB02000011">
    <property type="protein sequence ID" value="RLM85343.1"/>
    <property type="molecule type" value="Genomic_DNA"/>
</dbReference>
<dbReference type="InterPro" id="IPR002213">
    <property type="entry name" value="UDP_glucos_trans"/>
</dbReference>
<keyword evidence="3" id="KW-0808">Transferase</keyword>
<dbReference type="AlphaFoldDB" id="A0A3L6QNL2"/>
<dbReference type="OrthoDB" id="5835829at2759"/>
<dbReference type="FunFam" id="3.40.50.2000:FF:000088">
    <property type="entry name" value="Glycosyltransferase"/>
    <property type="match status" value="1"/>
</dbReference>
<dbReference type="Pfam" id="PF00201">
    <property type="entry name" value="UDPGT"/>
    <property type="match status" value="1"/>
</dbReference>
<dbReference type="GO" id="GO:0035251">
    <property type="term" value="F:UDP-glucosyltransferase activity"/>
    <property type="evidence" value="ECO:0007669"/>
    <property type="project" value="InterPro"/>
</dbReference>
<organism evidence="4 5">
    <name type="scientific">Panicum miliaceum</name>
    <name type="common">Proso millet</name>
    <name type="synonym">Broomcorn millet</name>
    <dbReference type="NCBI Taxonomy" id="4540"/>
    <lineage>
        <taxon>Eukaryota</taxon>
        <taxon>Viridiplantae</taxon>
        <taxon>Streptophyta</taxon>
        <taxon>Embryophyta</taxon>
        <taxon>Tracheophyta</taxon>
        <taxon>Spermatophyta</taxon>
        <taxon>Magnoliopsida</taxon>
        <taxon>Liliopsida</taxon>
        <taxon>Poales</taxon>
        <taxon>Poaceae</taxon>
        <taxon>PACMAD clade</taxon>
        <taxon>Panicoideae</taxon>
        <taxon>Panicodae</taxon>
        <taxon>Paniceae</taxon>
        <taxon>Panicinae</taxon>
        <taxon>Panicum</taxon>
        <taxon>Panicum sect. Panicum</taxon>
    </lineage>
</organism>
<dbReference type="InterPro" id="IPR050481">
    <property type="entry name" value="UDP-glycosyltransf_plant"/>
</dbReference>
<dbReference type="FunFam" id="3.40.50.2000:FF:000037">
    <property type="entry name" value="Glycosyltransferase"/>
    <property type="match status" value="1"/>
</dbReference>
<name>A0A3L6QNL2_PANMI</name>
<keyword evidence="5" id="KW-1185">Reference proteome</keyword>
<reference evidence="5" key="1">
    <citation type="journal article" date="2019" name="Nat. Commun.">
        <title>The genome of broomcorn millet.</title>
        <authorList>
            <person name="Zou C."/>
            <person name="Miki D."/>
            <person name="Li D."/>
            <person name="Tang Q."/>
            <person name="Xiao L."/>
            <person name="Rajput S."/>
            <person name="Deng P."/>
            <person name="Jia W."/>
            <person name="Huang R."/>
            <person name="Zhang M."/>
            <person name="Sun Y."/>
            <person name="Hu J."/>
            <person name="Fu X."/>
            <person name="Schnable P.S."/>
            <person name="Li F."/>
            <person name="Zhang H."/>
            <person name="Feng B."/>
            <person name="Zhu X."/>
            <person name="Liu R."/>
            <person name="Schnable J.C."/>
            <person name="Zhu J.-K."/>
            <person name="Zhang H."/>
        </authorList>
    </citation>
    <scope>NUCLEOTIDE SEQUENCE [LARGE SCALE GENOMIC DNA]</scope>
</reference>
<accession>A0A3L6QNL2</accession>
<evidence type="ECO:0000313" key="5">
    <source>
        <dbReference type="Proteomes" id="UP000275267"/>
    </source>
</evidence>
<dbReference type="Proteomes" id="UP000275267">
    <property type="component" value="Unassembled WGS sequence"/>
</dbReference>
<evidence type="ECO:0000313" key="4">
    <source>
        <dbReference type="EMBL" id="RLM85343.1"/>
    </source>
</evidence>
<proteinExistence type="inferred from homology"/>
<gene>
    <name evidence="4" type="ORF">C2845_PM04G08050</name>
</gene>
<evidence type="ECO:0000256" key="2">
    <source>
        <dbReference type="ARBA" id="ARBA00022676"/>
    </source>
</evidence>
<dbReference type="Gene3D" id="3.40.50.2000">
    <property type="entry name" value="Glycogen Phosphorylase B"/>
    <property type="match status" value="2"/>
</dbReference>
<dbReference type="PANTHER" id="PTHR48049">
    <property type="entry name" value="GLYCOSYLTRANSFERASE"/>
    <property type="match status" value="1"/>
</dbReference>
<evidence type="ECO:0000256" key="1">
    <source>
        <dbReference type="ARBA" id="ARBA00009995"/>
    </source>
</evidence>
<keyword evidence="2" id="KW-0328">Glycosyltransferase</keyword>
<dbReference type="PANTHER" id="PTHR48049:SF71">
    <property type="entry name" value="OS03G0757000 PROTEIN"/>
    <property type="match status" value="1"/>
</dbReference>
<dbReference type="CDD" id="cd03784">
    <property type="entry name" value="GT1_Gtf-like"/>
    <property type="match status" value="1"/>
</dbReference>
<sequence>MAETTQAPPLHVVVLPWHAFGHIVPFLELAEQLARRGHFVTFVSAPRNIARLRPVPGLELSSRIRLVALPLPAVDGLPAGAESTADVPPEKVELLKVAFDGLAGPVASFLAEASAGGGAGGEGHGRRPDWIILDFAHNWLPPVAEQHEVPCALFLIFPAPFVAFVGPKAANDAHPRTAEEDFTVPPPWIPSPSSTLAFHLHEARPIARRFRQPNASGTSDMDRFWETEQRCRLLVCRSSREVDGPAICDLLPDLYGKPVLPSGLLAPYDAAAVAAHHGAGAGDDDEVVMRWLDAQPARSVLYVAFGSEAPLTPELVREVALGLELAGVRFLWALREAAGGGGAGLLPAGFERRVAGRGALRVGWAPQVRVLAHAAVGAFMTHAGWSSLVEGLLFSHPFVMLPLFGDQGLTARLMAARGVGLEVPRGDGDGSVAREDVAAAVRRVLVEEEGEAFARVVKELQRLLWDRERQEGYVDELVGTLLQWRHGE</sequence>